<dbReference type="PRINTS" id="PR00598">
    <property type="entry name" value="HTHMARR"/>
</dbReference>
<gene>
    <name evidence="5" type="ORF">HK414_20745</name>
</gene>
<keyword evidence="1" id="KW-0805">Transcription regulation</keyword>
<dbReference type="EMBL" id="CP053418">
    <property type="protein sequence ID" value="QJW85063.1"/>
    <property type="molecule type" value="Genomic_DNA"/>
</dbReference>
<dbReference type="PROSITE" id="PS50995">
    <property type="entry name" value="HTH_MARR_2"/>
    <property type="match status" value="1"/>
</dbReference>
<keyword evidence="3" id="KW-0804">Transcription</keyword>
<dbReference type="InterPro" id="IPR000835">
    <property type="entry name" value="HTH_MarR-typ"/>
</dbReference>
<dbReference type="InterPro" id="IPR039422">
    <property type="entry name" value="MarR/SlyA-like"/>
</dbReference>
<keyword evidence="2" id="KW-0238">DNA-binding</keyword>
<feature type="domain" description="HTH marR-type" evidence="4">
    <location>
        <begin position="16"/>
        <end position="150"/>
    </location>
</feature>
<sequence length="154" mass="17202">MAGSDDTINHRGKPPPDDVLELVHQLMHEYRSLQYRQLRDGPHPITHMDARVLGYFSRHPGATQRELAAHSGRDKAQLARLIKGLREQGLLAAAVDPADRRNVQLSLTEAGQDVHKALQQQSRRTGAKAVAGMADVEKQQLVELLNRVRQNLRG</sequence>
<evidence type="ECO:0000256" key="3">
    <source>
        <dbReference type="ARBA" id="ARBA00023163"/>
    </source>
</evidence>
<evidence type="ECO:0000256" key="1">
    <source>
        <dbReference type="ARBA" id="ARBA00023015"/>
    </source>
</evidence>
<dbReference type="SUPFAM" id="SSF46785">
    <property type="entry name" value="Winged helix' DNA-binding domain"/>
    <property type="match status" value="1"/>
</dbReference>
<dbReference type="PANTHER" id="PTHR33164">
    <property type="entry name" value="TRANSCRIPTIONAL REGULATOR, MARR FAMILY"/>
    <property type="match status" value="1"/>
</dbReference>
<name>A0ABX6P4R4_9BURK</name>
<dbReference type="Pfam" id="PF12802">
    <property type="entry name" value="MarR_2"/>
    <property type="match status" value="1"/>
</dbReference>
<accession>A0ABX6P4R4</accession>
<evidence type="ECO:0000313" key="5">
    <source>
        <dbReference type="EMBL" id="QJW85063.1"/>
    </source>
</evidence>
<keyword evidence="6" id="KW-1185">Reference proteome</keyword>
<protein>
    <submittedName>
        <fullName evidence="5">MarR family transcriptional regulator</fullName>
    </submittedName>
</protein>
<dbReference type="SMART" id="SM00347">
    <property type="entry name" value="HTH_MARR"/>
    <property type="match status" value="1"/>
</dbReference>
<evidence type="ECO:0000259" key="4">
    <source>
        <dbReference type="PROSITE" id="PS50995"/>
    </source>
</evidence>
<evidence type="ECO:0000313" key="6">
    <source>
        <dbReference type="Proteomes" id="UP000500826"/>
    </source>
</evidence>
<reference evidence="5 6" key="1">
    <citation type="submission" date="2020-05" db="EMBL/GenBank/DDBJ databases">
        <title>Ramlibacter rhizophilus sp. nov., isolated from rhizosphere soil of national flower Mugunghwa from South Korea.</title>
        <authorList>
            <person name="Zheng-Fei Y."/>
            <person name="Huan T."/>
        </authorList>
    </citation>
    <scope>NUCLEOTIDE SEQUENCE [LARGE SCALE GENOMIC DNA]</scope>
    <source>
        <strain evidence="5 6">H242</strain>
    </source>
</reference>
<dbReference type="InterPro" id="IPR036388">
    <property type="entry name" value="WH-like_DNA-bd_sf"/>
</dbReference>
<dbReference type="Proteomes" id="UP000500826">
    <property type="component" value="Chromosome"/>
</dbReference>
<evidence type="ECO:0000256" key="2">
    <source>
        <dbReference type="ARBA" id="ARBA00023125"/>
    </source>
</evidence>
<organism evidence="5 6">
    <name type="scientific">Ramlibacter terrae</name>
    <dbReference type="NCBI Taxonomy" id="2732511"/>
    <lineage>
        <taxon>Bacteria</taxon>
        <taxon>Pseudomonadati</taxon>
        <taxon>Pseudomonadota</taxon>
        <taxon>Betaproteobacteria</taxon>
        <taxon>Burkholderiales</taxon>
        <taxon>Comamonadaceae</taxon>
        <taxon>Ramlibacter</taxon>
    </lineage>
</organism>
<dbReference type="InterPro" id="IPR036390">
    <property type="entry name" value="WH_DNA-bd_sf"/>
</dbReference>
<dbReference type="Gene3D" id="1.10.10.10">
    <property type="entry name" value="Winged helix-like DNA-binding domain superfamily/Winged helix DNA-binding domain"/>
    <property type="match status" value="1"/>
</dbReference>
<proteinExistence type="predicted"/>
<dbReference type="PANTHER" id="PTHR33164:SF64">
    <property type="entry name" value="TRANSCRIPTIONAL REGULATOR SLYA"/>
    <property type="match status" value="1"/>
</dbReference>